<dbReference type="InterPro" id="IPR017907">
    <property type="entry name" value="Znf_RING_CS"/>
</dbReference>
<evidence type="ECO:0000256" key="4">
    <source>
        <dbReference type="ARBA" id="ARBA00022833"/>
    </source>
</evidence>
<feature type="domain" description="C3H1-type" evidence="7">
    <location>
        <begin position="3"/>
        <end position="30"/>
    </location>
</feature>
<dbReference type="AlphaFoldDB" id="A0A7S0UV62"/>
<organism evidence="8">
    <name type="scientific">Polytomella parva</name>
    <dbReference type="NCBI Taxonomy" id="51329"/>
    <lineage>
        <taxon>Eukaryota</taxon>
        <taxon>Viridiplantae</taxon>
        <taxon>Chlorophyta</taxon>
        <taxon>core chlorophytes</taxon>
        <taxon>Chlorophyceae</taxon>
        <taxon>CS clade</taxon>
        <taxon>Chlamydomonadales</taxon>
        <taxon>Chlamydomonadaceae</taxon>
        <taxon>Polytomella</taxon>
    </lineage>
</organism>
<dbReference type="PROSITE" id="PS50089">
    <property type="entry name" value="ZF_RING_2"/>
    <property type="match status" value="1"/>
</dbReference>
<gene>
    <name evidence="8" type="ORF">PPAR00522_LOCUS6413</name>
</gene>
<evidence type="ECO:0000256" key="1">
    <source>
        <dbReference type="ARBA" id="ARBA00022679"/>
    </source>
</evidence>
<sequence length="407" mass="45828">MTKKYPMPCELHMKGACLSGEKCQFMHDMNPAHCGTSKGQSTSALNSRLPSDISMEKVREAVELVTLLKDTGFLNDVQTQQGNGLYHRDRYPSSNSNKNFSGSIYHQNSENGNSQLRLRMIGNNLPNNMNQGYRGGRPGFIGNDHQEAQQFQNRQREAIFGNVRTQGSRGNDLRGQFAITGDKLNSNFNSINPRNNSYINRNGNSGYNGRNDTNGNAVVGNVMYYHGREAYHNYNNYMNNNANNGLRTVNNQGVENNEFGEIFDSHQRNANRQGLSVGADIPNLNSPANPCELCGVPRIKKYGLLEKCDHRFCFNCIKLHRYNQPAEQRYDCPSCGVASNVLVATHEWPSSPRRKQEMMSNFLRAQKLTNCKFGISCRNRSTCFFSHPDEDKSVDVMATDAPFENFA</sequence>
<dbReference type="InterPro" id="IPR001841">
    <property type="entry name" value="Znf_RING"/>
</dbReference>
<dbReference type="GO" id="GO:0000209">
    <property type="term" value="P:protein polyubiquitination"/>
    <property type="evidence" value="ECO:0007669"/>
    <property type="project" value="InterPro"/>
</dbReference>
<dbReference type="PROSITE" id="PS50103">
    <property type="entry name" value="ZF_C3H1"/>
    <property type="match status" value="1"/>
</dbReference>
<dbReference type="InterPro" id="IPR036855">
    <property type="entry name" value="Znf_CCCH_sf"/>
</dbReference>
<evidence type="ECO:0000256" key="5">
    <source>
        <dbReference type="PROSITE-ProRule" id="PRU00723"/>
    </source>
</evidence>
<reference evidence="8" key="1">
    <citation type="submission" date="2021-01" db="EMBL/GenBank/DDBJ databases">
        <authorList>
            <person name="Corre E."/>
            <person name="Pelletier E."/>
            <person name="Niang G."/>
            <person name="Scheremetjew M."/>
            <person name="Finn R."/>
            <person name="Kale V."/>
            <person name="Holt S."/>
            <person name="Cochrane G."/>
            <person name="Meng A."/>
            <person name="Brown T."/>
            <person name="Cohen L."/>
        </authorList>
    </citation>
    <scope>NUCLEOTIDE SEQUENCE</scope>
    <source>
        <strain evidence="8">SAG 63-3</strain>
    </source>
</reference>
<keyword evidence="1" id="KW-0808">Transferase</keyword>
<feature type="zinc finger region" description="C3H1-type" evidence="5">
    <location>
        <begin position="3"/>
        <end position="30"/>
    </location>
</feature>
<dbReference type="GO" id="GO:0061630">
    <property type="term" value="F:ubiquitin protein ligase activity"/>
    <property type="evidence" value="ECO:0007669"/>
    <property type="project" value="InterPro"/>
</dbReference>
<dbReference type="EMBL" id="HBFM01010097">
    <property type="protein sequence ID" value="CAD8770014.1"/>
    <property type="molecule type" value="Transcribed_RNA"/>
</dbReference>
<evidence type="ECO:0000256" key="3">
    <source>
        <dbReference type="ARBA" id="ARBA00022771"/>
    </source>
</evidence>
<feature type="domain" description="RING-type" evidence="6">
    <location>
        <begin position="291"/>
        <end position="335"/>
    </location>
</feature>
<keyword evidence="4 5" id="KW-0862">Zinc</keyword>
<dbReference type="PROSITE" id="PS00518">
    <property type="entry name" value="ZF_RING_1"/>
    <property type="match status" value="1"/>
</dbReference>
<keyword evidence="3 5" id="KW-0863">Zinc-finger</keyword>
<evidence type="ECO:0000313" key="8">
    <source>
        <dbReference type="EMBL" id="CAD8770014.1"/>
    </source>
</evidence>
<dbReference type="PANTHER" id="PTHR11224">
    <property type="entry name" value="MAKORIN-RELATED"/>
    <property type="match status" value="1"/>
</dbReference>
<dbReference type="GO" id="GO:0008270">
    <property type="term" value="F:zinc ion binding"/>
    <property type="evidence" value="ECO:0007669"/>
    <property type="project" value="UniProtKB-KW"/>
</dbReference>
<accession>A0A7S0UV62</accession>
<proteinExistence type="predicted"/>
<evidence type="ECO:0008006" key="9">
    <source>
        <dbReference type="Google" id="ProtNLM"/>
    </source>
</evidence>
<dbReference type="SUPFAM" id="SSF90229">
    <property type="entry name" value="CCCH zinc finger"/>
    <property type="match status" value="1"/>
</dbReference>
<dbReference type="SMART" id="SM00356">
    <property type="entry name" value="ZnF_C3H1"/>
    <property type="match status" value="2"/>
</dbReference>
<evidence type="ECO:0000259" key="6">
    <source>
        <dbReference type="PROSITE" id="PS50089"/>
    </source>
</evidence>
<dbReference type="InterPro" id="IPR045072">
    <property type="entry name" value="MKRN-like"/>
</dbReference>
<dbReference type="PANTHER" id="PTHR11224:SF59">
    <property type="entry name" value="RING-TYPE E3 UBIQUITIN TRANSFERASE"/>
    <property type="match status" value="1"/>
</dbReference>
<protein>
    <recommendedName>
        <fullName evidence="9">RING-type E3 ubiquitin transferase</fullName>
    </recommendedName>
</protein>
<dbReference type="InterPro" id="IPR000571">
    <property type="entry name" value="Znf_CCCH"/>
</dbReference>
<dbReference type="SUPFAM" id="SSF57850">
    <property type="entry name" value="RING/U-box"/>
    <property type="match status" value="1"/>
</dbReference>
<evidence type="ECO:0000256" key="2">
    <source>
        <dbReference type="ARBA" id="ARBA00022723"/>
    </source>
</evidence>
<keyword evidence="2 5" id="KW-0479">Metal-binding</keyword>
<evidence type="ECO:0000259" key="7">
    <source>
        <dbReference type="PROSITE" id="PS50103"/>
    </source>
</evidence>
<name>A0A7S0UV62_9CHLO</name>